<reference evidence="2 3" key="1">
    <citation type="journal article" date="2016" name="Nat. Commun.">
        <title>Thousands of microbial genomes shed light on interconnected biogeochemical processes in an aquifer system.</title>
        <authorList>
            <person name="Anantharaman K."/>
            <person name="Brown C.T."/>
            <person name="Hug L.A."/>
            <person name="Sharon I."/>
            <person name="Castelle C.J."/>
            <person name="Probst A.J."/>
            <person name="Thomas B.C."/>
            <person name="Singh A."/>
            <person name="Wilkins M.J."/>
            <person name="Karaoz U."/>
            <person name="Brodie E.L."/>
            <person name="Williams K.H."/>
            <person name="Hubbard S.S."/>
            <person name="Banfield J.F."/>
        </authorList>
    </citation>
    <scope>NUCLEOTIDE SEQUENCE [LARGE SCALE GENOMIC DNA]</scope>
</reference>
<protein>
    <submittedName>
        <fullName evidence="2">Uncharacterized protein</fullName>
    </submittedName>
</protein>
<proteinExistence type="predicted"/>
<dbReference type="EMBL" id="MGHL01000016">
    <property type="protein sequence ID" value="OGM68937.1"/>
    <property type="molecule type" value="Genomic_DNA"/>
</dbReference>
<feature type="compositionally biased region" description="Polar residues" evidence="1">
    <location>
        <begin position="9"/>
        <end position="38"/>
    </location>
</feature>
<dbReference type="AlphaFoldDB" id="A0A1F8BXZ4"/>
<evidence type="ECO:0000313" key="2">
    <source>
        <dbReference type="EMBL" id="OGM68937.1"/>
    </source>
</evidence>
<gene>
    <name evidence="2" type="ORF">A2975_00650</name>
</gene>
<name>A0A1F8BXZ4_9BACT</name>
<evidence type="ECO:0000313" key="3">
    <source>
        <dbReference type="Proteomes" id="UP000178429"/>
    </source>
</evidence>
<evidence type="ECO:0000256" key="1">
    <source>
        <dbReference type="SAM" id="MobiDB-lite"/>
    </source>
</evidence>
<dbReference type="Proteomes" id="UP000178429">
    <property type="component" value="Unassembled WGS sequence"/>
</dbReference>
<sequence length="130" mass="14291">MNLVKNDENSNNLPQPVSGVNDNLATTNHSNSATPVPTQSQIAINKGVSVVQTPLAGTASIGQNDSQHSTDSPVIADDNDLIEQEWVDKAKAIIEKTREDPHMQNKEIGEVKADYIKKRYNKEINVNKEK</sequence>
<feature type="region of interest" description="Disordered" evidence="1">
    <location>
        <begin position="1"/>
        <end position="38"/>
    </location>
</feature>
<accession>A0A1F8BXZ4</accession>
<comment type="caution">
    <text evidence="2">The sequence shown here is derived from an EMBL/GenBank/DDBJ whole genome shotgun (WGS) entry which is preliminary data.</text>
</comment>
<dbReference type="STRING" id="1802525.A2975_00650"/>
<organism evidence="2 3">
    <name type="scientific">Candidatus Woesebacteria bacterium RIFCSPLOWO2_01_FULL_44_14</name>
    <dbReference type="NCBI Taxonomy" id="1802525"/>
    <lineage>
        <taxon>Bacteria</taxon>
        <taxon>Candidatus Woeseibacteriota</taxon>
    </lineage>
</organism>